<dbReference type="Proteomes" id="UP000026961">
    <property type="component" value="Chromosome 2"/>
</dbReference>
<reference evidence="2" key="1">
    <citation type="submission" date="2015-04" db="UniProtKB">
        <authorList>
            <consortium name="EnsemblPlants"/>
        </authorList>
    </citation>
    <scope>IDENTIFICATION</scope>
</reference>
<keyword evidence="3" id="KW-1185">Reference proteome</keyword>
<organism evidence="2">
    <name type="scientific">Oryza glumipatula</name>
    <dbReference type="NCBI Taxonomy" id="40148"/>
    <lineage>
        <taxon>Eukaryota</taxon>
        <taxon>Viridiplantae</taxon>
        <taxon>Streptophyta</taxon>
        <taxon>Embryophyta</taxon>
        <taxon>Tracheophyta</taxon>
        <taxon>Spermatophyta</taxon>
        <taxon>Magnoliopsida</taxon>
        <taxon>Liliopsida</taxon>
        <taxon>Poales</taxon>
        <taxon>Poaceae</taxon>
        <taxon>BOP clade</taxon>
        <taxon>Oryzoideae</taxon>
        <taxon>Oryzeae</taxon>
        <taxon>Oryzinae</taxon>
        <taxon>Oryza</taxon>
    </lineage>
</organism>
<feature type="region of interest" description="Disordered" evidence="1">
    <location>
        <begin position="1"/>
        <end position="53"/>
    </location>
</feature>
<dbReference type="EnsemblPlants" id="OGLUM02G21570.1">
    <property type="protein sequence ID" value="OGLUM02G21570.1"/>
    <property type="gene ID" value="OGLUM02G21570"/>
</dbReference>
<reference evidence="2" key="2">
    <citation type="submission" date="2018-05" db="EMBL/GenBank/DDBJ databases">
        <title>OgluRS3 (Oryza glumaepatula Reference Sequence Version 3).</title>
        <authorList>
            <person name="Zhang J."/>
            <person name="Kudrna D."/>
            <person name="Lee S."/>
            <person name="Talag J."/>
            <person name="Welchert J."/>
            <person name="Wing R.A."/>
        </authorList>
    </citation>
    <scope>NUCLEOTIDE SEQUENCE [LARGE SCALE GENOMIC DNA]</scope>
</reference>
<dbReference type="Gramene" id="OGLUM02G21570.1">
    <property type="protein sequence ID" value="OGLUM02G21570.1"/>
    <property type="gene ID" value="OGLUM02G21570"/>
</dbReference>
<accession>A0A0D9YTY2</accession>
<evidence type="ECO:0000313" key="2">
    <source>
        <dbReference type="EnsemblPlants" id="OGLUM02G21570.1"/>
    </source>
</evidence>
<name>A0A0D9YTY2_9ORYZ</name>
<evidence type="ECO:0000313" key="3">
    <source>
        <dbReference type="Proteomes" id="UP000026961"/>
    </source>
</evidence>
<proteinExistence type="predicted"/>
<feature type="compositionally biased region" description="Low complexity" evidence="1">
    <location>
        <begin position="1"/>
        <end position="12"/>
    </location>
</feature>
<sequence>MSMSSGDMPSGSRHSNACNRDASMKGTARSASGRPGHNLLPDPNGIGGDDDSLCKKRSGRNWSGLSHAAGSRMIAHALKITVVREARRVALVEALLAAERVHHLRPHLGHHAGIAKQLGHRPLHGSRHRVGASRKDVEQKVRDVVAWDLAGGGEADERVQEVAVLLLVRVVVTAFGHAAIDYVVQQPENDAKMAARLSTQTLQVELPEEREKVGHVGARNGCDDVLYQPV</sequence>
<dbReference type="AlphaFoldDB" id="A0A0D9YTY2"/>
<dbReference type="HOGENOM" id="CLU_1206429_0_0_1"/>
<protein>
    <submittedName>
        <fullName evidence="2">Uncharacterized protein</fullName>
    </submittedName>
</protein>
<evidence type="ECO:0000256" key="1">
    <source>
        <dbReference type="SAM" id="MobiDB-lite"/>
    </source>
</evidence>